<dbReference type="PANTHER" id="PTHR28283:SF1">
    <property type="entry name" value="3',5'-CYCLIC-NUCLEOTIDE PHOSPHODIESTERASE 1"/>
    <property type="match status" value="1"/>
</dbReference>
<dbReference type="GO" id="GO:0006198">
    <property type="term" value="P:cAMP catabolic process"/>
    <property type="evidence" value="ECO:0007669"/>
    <property type="project" value="InterPro"/>
</dbReference>
<dbReference type="GO" id="GO:1902660">
    <property type="term" value="P:negative regulation of glucose mediated signaling pathway"/>
    <property type="evidence" value="ECO:0007669"/>
    <property type="project" value="TreeGrafter"/>
</dbReference>
<dbReference type="STRING" id="5364.A0A5C3NB50"/>
<evidence type="ECO:0000313" key="2">
    <source>
        <dbReference type="Proteomes" id="UP000305948"/>
    </source>
</evidence>
<dbReference type="AlphaFoldDB" id="A0A5C3NB50"/>
<name>A0A5C3NB50_9AGAM</name>
<sequence length="402" mass="44837">MPPTLEWLTDPVRSIFNLAWRIAPQFEAPGTLDRLMYAFDMVVLGSGGGPDETNLSGYLLKRYDASWNAGTIGLEAGSGMGALARILDKCPETFEHPSQSSSVSEHGIERRQFSACDIYAFIKCFLITHGHLDHISSLVLSAGSVGGPRKRIYGSLQTLRDIEGIFNGRLWPNLASWDESEDSSRLLYQSLAHEEGYQPIAENVSVLMMPLSHGSSGDTGEVYDSTAYFIRHDVCNQEFLFFGDVEPDSLSREPRNKRIWEKAAGKVGKSLHSIFIECSWPSSRSDETLYGHLNPQHLLAELRVLAAEVVKHRLETSSLQNLDCQRPAKRSRTDGSLPGRSDSLHHALRGMRIYLTHCKARLDRFSPKPIHMEIADEVRALVNMEDLGAEVIAVEQGMVIRI</sequence>
<organism evidence="1 2">
    <name type="scientific">Heliocybe sulcata</name>
    <dbReference type="NCBI Taxonomy" id="5364"/>
    <lineage>
        <taxon>Eukaryota</taxon>
        <taxon>Fungi</taxon>
        <taxon>Dikarya</taxon>
        <taxon>Basidiomycota</taxon>
        <taxon>Agaricomycotina</taxon>
        <taxon>Agaricomycetes</taxon>
        <taxon>Gloeophyllales</taxon>
        <taxon>Gloeophyllaceae</taxon>
        <taxon>Heliocybe</taxon>
    </lineage>
</organism>
<proteinExistence type="predicted"/>
<dbReference type="CDD" id="cd07735">
    <property type="entry name" value="class_II_PDE_MBL-fold"/>
    <property type="match status" value="1"/>
</dbReference>
<dbReference type="Gene3D" id="3.60.15.10">
    <property type="entry name" value="Ribonuclease Z/Hydroxyacylglutathione hydrolase-like"/>
    <property type="match status" value="1"/>
</dbReference>
<protein>
    <submittedName>
        <fullName evidence="1">Cyclic-AMP phosphodiesterase</fullName>
    </submittedName>
</protein>
<keyword evidence="2" id="KW-1185">Reference proteome</keyword>
<accession>A0A5C3NB50</accession>
<dbReference type="OrthoDB" id="258495at2759"/>
<dbReference type="PANTHER" id="PTHR28283">
    <property type="entry name" value="3',5'-CYCLIC-NUCLEOTIDE PHOSPHODIESTERASE 1"/>
    <property type="match status" value="1"/>
</dbReference>
<dbReference type="SUPFAM" id="SSF56281">
    <property type="entry name" value="Metallo-hydrolase/oxidoreductase"/>
    <property type="match status" value="1"/>
</dbReference>
<gene>
    <name evidence="1" type="ORF">OE88DRAFT_1653663</name>
</gene>
<dbReference type="InterPro" id="IPR036866">
    <property type="entry name" value="RibonucZ/Hydroxyglut_hydro"/>
</dbReference>
<dbReference type="Pfam" id="PF02112">
    <property type="entry name" value="PDEase_II"/>
    <property type="match status" value="1"/>
</dbReference>
<evidence type="ECO:0000313" key="1">
    <source>
        <dbReference type="EMBL" id="TFK55039.1"/>
    </source>
</evidence>
<dbReference type="InterPro" id="IPR000396">
    <property type="entry name" value="Pdiesterase2"/>
</dbReference>
<dbReference type="GO" id="GO:0004115">
    <property type="term" value="F:3',5'-cyclic-AMP phosphodiesterase activity"/>
    <property type="evidence" value="ECO:0007669"/>
    <property type="project" value="InterPro"/>
</dbReference>
<dbReference type="GO" id="GO:0047555">
    <property type="term" value="F:3',5'-cyclic-GMP phosphodiesterase activity"/>
    <property type="evidence" value="ECO:0007669"/>
    <property type="project" value="TreeGrafter"/>
</dbReference>
<dbReference type="EMBL" id="ML213505">
    <property type="protein sequence ID" value="TFK55039.1"/>
    <property type="molecule type" value="Genomic_DNA"/>
</dbReference>
<reference evidence="1 2" key="1">
    <citation type="journal article" date="2019" name="Nat. Ecol. Evol.">
        <title>Megaphylogeny resolves global patterns of mushroom evolution.</title>
        <authorList>
            <person name="Varga T."/>
            <person name="Krizsan K."/>
            <person name="Foldi C."/>
            <person name="Dima B."/>
            <person name="Sanchez-Garcia M."/>
            <person name="Sanchez-Ramirez S."/>
            <person name="Szollosi G.J."/>
            <person name="Szarkandi J.G."/>
            <person name="Papp V."/>
            <person name="Albert L."/>
            <person name="Andreopoulos W."/>
            <person name="Angelini C."/>
            <person name="Antonin V."/>
            <person name="Barry K.W."/>
            <person name="Bougher N.L."/>
            <person name="Buchanan P."/>
            <person name="Buyck B."/>
            <person name="Bense V."/>
            <person name="Catcheside P."/>
            <person name="Chovatia M."/>
            <person name="Cooper J."/>
            <person name="Damon W."/>
            <person name="Desjardin D."/>
            <person name="Finy P."/>
            <person name="Geml J."/>
            <person name="Haridas S."/>
            <person name="Hughes K."/>
            <person name="Justo A."/>
            <person name="Karasinski D."/>
            <person name="Kautmanova I."/>
            <person name="Kiss B."/>
            <person name="Kocsube S."/>
            <person name="Kotiranta H."/>
            <person name="LaButti K.M."/>
            <person name="Lechner B.E."/>
            <person name="Liimatainen K."/>
            <person name="Lipzen A."/>
            <person name="Lukacs Z."/>
            <person name="Mihaltcheva S."/>
            <person name="Morgado L.N."/>
            <person name="Niskanen T."/>
            <person name="Noordeloos M.E."/>
            <person name="Ohm R.A."/>
            <person name="Ortiz-Santana B."/>
            <person name="Ovrebo C."/>
            <person name="Racz N."/>
            <person name="Riley R."/>
            <person name="Savchenko A."/>
            <person name="Shiryaev A."/>
            <person name="Soop K."/>
            <person name="Spirin V."/>
            <person name="Szebenyi C."/>
            <person name="Tomsovsky M."/>
            <person name="Tulloss R.E."/>
            <person name="Uehling J."/>
            <person name="Grigoriev I.V."/>
            <person name="Vagvolgyi C."/>
            <person name="Papp T."/>
            <person name="Martin F.M."/>
            <person name="Miettinen O."/>
            <person name="Hibbett D.S."/>
            <person name="Nagy L.G."/>
        </authorList>
    </citation>
    <scope>NUCLEOTIDE SEQUENCE [LARGE SCALE GENOMIC DNA]</scope>
    <source>
        <strain evidence="1 2">OMC1185</strain>
    </source>
</reference>
<dbReference type="PRINTS" id="PR00388">
    <property type="entry name" value="PDIESTERASE2"/>
</dbReference>
<dbReference type="Proteomes" id="UP000305948">
    <property type="component" value="Unassembled WGS sequence"/>
</dbReference>